<sequence length="61" mass="6922">MGCFKFTRRKPHHRRGVFMLRHPAPPVHSGGGFTDYSSHWRAELEAPPITLHMDGVEAPTL</sequence>
<name>A0ABP1R1X3_9HEXA</name>
<evidence type="ECO:0000313" key="1">
    <source>
        <dbReference type="EMBL" id="CAL8117395.1"/>
    </source>
</evidence>
<proteinExistence type="predicted"/>
<accession>A0ABP1R1X3</accession>
<reference evidence="1 2" key="1">
    <citation type="submission" date="2024-08" db="EMBL/GenBank/DDBJ databases">
        <authorList>
            <person name="Cucini C."/>
            <person name="Frati F."/>
        </authorList>
    </citation>
    <scope>NUCLEOTIDE SEQUENCE [LARGE SCALE GENOMIC DNA]</scope>
</reference>
<dbReference type="Proteomes" id="UP001642540">
    <property type="component" value="Unassembled WGS sequence"/>
</dbReference>
<organism evidence="1 2">
    <name type="scientific">Orchesella dallaii</name>
    <dbReference type="NCBI Taxonomy" id="48710"/>
    <lineage>
        <taxon>Eukaryota</taxon>
        <taxon>Metazoa</taxon>
        <taxon>Ecdysozoa</taxon>
        <taxon>Arthropoda</taxon>
        <taxon>Hexapoda</taxon>
        <taxon>Collembola</taxon>
        <taxon>Entomobryomorpha</taxon>
        <taxon>Entomobryoidea</taxon>
        <taxon>Orchesellidae</taxon>
        <taxon>Orchesellinae</taxon>
        <taxon>Orchesella</taxon>
    </lineage>
</organism>
<gene>
    <name evidence="1" type="ORF">ODALV1_LOCUS17672</name>
</gene>
<dbReference type="EMBL" id="CAXLJM020000054">
    <property type="protein sequence ID" value="CAL8117395.1"/>
    <property type="molecule type" value="Genomic_DNA"/>
</dbReference>
<comment type="caution">
    <text evidence="1">The sequence shown here is derived from an EMBL/GenBank/DDBJ whole genome shotgun (WGS) entry which is preliminary data.</text>
</comment>
<protein>
    <submittedName>
        <fullName evidence="1">Uncharacterized protein</fullName>
    </submittedName>
</protein>
<evidence type="ECO:0000313" key="2">
    <source>
        <dbReference type="Proteomes" id="UP001642540"/>
    </source>
</evidence>
<keyword evidence="2" id="KW-1185">Reference proteome</keyword>